<evidence type="ECO:0000256" key="6">
    <source>
        <dbReference type="ARBA" id="ARBA00022989"/>
    </source>
</evidence>
<dbReference type="Proteomes" id="UP000035704">
    <property type="component" value="Chromosome"/>
</dbReference>
<name>A0A0D8I8E6_9CLOT</name>
<dbReference type="OrthoDB" id="9762978at2"/>
<accession>A0A0D8I8E6</accession>
<proteinExistence type="inferred from homology"/>
<evidence type="ECO:0000256" key="1">
    <source>
        <dbReference type="ARBA" id="ARBA00004651"/>
    </source>
</evidence>
<dbReference type="RefSeq" id="WP_044825618.1">
    <property type="nucleotide sequence ID" value="NZ_CP009687.1"/>
</dbReference>
<reference evidence="9 10" key="1">
    <citation type="submission" date="2014-10" db="EMBL/GenBank/DDBJ databases">
        <title>Genome sequence of Clostridium aceticum DSM 1496.</title>
        <authorList>
            <person name="Poehlein A."/>
            <person name="Schiel-Bengelsdorf B."/>
            <person name="Gottschalk G."/>
            <person name="Duerre P."/>
            <person name="Daniel R."/>
        </authorList>
    </citation>
    <scope>NUCLEOTIDE SEQUENCE [LARGE SCALE GENOMIC DNA]</scope>
    <source>
        <strain evidence="9 10">DSM 1496</strain>
    </source>
</reference>
<evidence type="ECO:0000256" key="7">
    <source>
        <dbReference type="ARBA" id="ARBA00023136"/>
    </source>
</evidence>
<keyword evidence="2" id="KW-0813">Transport</keyword>
<keyword evidence="5" id="KW-0812">Transmembrane</keyword>
<evidence type="ECO:0000256" key="5">
    <source>
        <dbReference type="ARBA" id="ARBA00022692"/>
    </source>
</evidence>
<keyword evidence="7" id="KW-0472">Membrane</keyword>
<evidence type="ECO:0000256" key="2">
    <source>
        <dbReference type="ARBA" id="ARBA00022448"/>
    </source>
</evidence>
<evidence type="ECO:0000256" key="8">
    <source>
        <dbReference type="ARBA" id="ARBA00038435"/>
    </source>
</evidence>
<dbReference type="STRING" id="84022.CACET_c38650"/>
<evidence type="ECO:0000313" key="10">
    <source>
        <dbReference type="Proteomes" id="UP000035704"/>
    </source>
</evidence>
<comment type="subcellular location">
    <subcellularLocation>
        <location evidence="1">Cell membrane</location>
        <topology evidence="1">Multi-pass membrane protein</topology>
    </subcellularLocation>
</comment>
<organism evidence="9 10">
    <name type="scientific">Clostridium aceticum</name>
    <dbReference type="NCBI Taxonomy" id="84022"/>
    <lineage>
        <taxon>Bacteria</taxon>
        <taxon>Bacillati</taxon>
        <taxon>Bacillota</taxon>
        <taxon>Clostridia</taxon>
        <taxon>Eubacteriales</taxon>
        <taxon>Clostridiaceae</taxon>
        <taxon>Clostridium</taxon>
    </lineage>
</organism>
<keyword evidence="3" id="KW-0050">Antiport</keyword>
<dbReference type="GO" id="GO:0005886">
    <property type="term" value="C:plasma membrane"/>
    <property type="evidence" value="ECO:0007669"/>
    <property type="project" value="UniProtKB-SubCell"/>
</dbReference>
<sequence length="451" mass="49370">MDIIAGMLITFCVLIFSIYKGIFVGYPLLMGFLIFSYISLRRGFSLSEILIMSYTGGKKAFVVLKIFVLIGAITAIWMAAGTVPGIVYYGIKFMNPNFFILYTFLISSLVSFLLGTSLGTVSTVGLALIVMAKSGNVDPNIAAGAIIAGAYFGDRCSPMSSSANLVANLTETNLYINIRNMFKTSIIPLLLSMVLYTIISFQQPLSFIGSSIDNEIVKIFTINWYVLLPSLIIIVLSILKVNVKLSMLFSILAASIISVSLQQQTLPQILRYMLLGFHLDSASPLYTIIKGGGIVSMWKASLVVFVSCSLAGVFDGTNMLKSVENILMKAKTRFQLFSYTTGVSILTAAFGCNQSIAAVLTNQLMTNTYKEKNVDKYALAIDLENTGIVLAALIPWNIAAFVPTSTMNVSSIGFIPYAFYLYLLPIVNIIYFKISETSYKVRPISSYNSKC</sequence>
<comment type="similarity">
    <text evidence="8">Belongs to the NhaC Na(+)/H(+) (TC 2.A.35) antiporter family.</text>
</comment>
<evidence type="ECO:0000256" key="3">
    <source>
        <dbReference type="ARBA" id="ARBA00022449"/>
    </source>
</evidence>
<dbReference type="EMBL" id="CP009687">
    <property type="protein sequence ID" value="AKL97293.1"/>
    <property type="molecule type" value="Genomic_DNA"/>
</dbReference>
<evidence type="ECO:0000313" key="9">
    <source>
        <dbReference type="EMBL" id="AKL97293.1"/>
    </source>
</evidence>
<dbReference type="PANTHER" id="PTHR33451:SF3">
    <property type="entry name" value="MALATE-2H(+)_NA(+)-LACTATE ANTIPORTER"/>
    <property type="match status" value="1"/>
</dbReference>
<dbReference type="PATRIC" id="fig|84022.5.peg.1117"/>
<dbReference type="AlphaFoldDB" id="A0A0D8I8E6"/>
<dbReference type="KEGG" id="cace:CACET_c38650"/>
<evidence type="ECO:0000256" key="4">
    <source>
        <dbReference type="ARBA" id="ARBA00022475"/>
    </source>
</evidence>
<dbReference type="InterPro" id="IPR052180">
    <property type="entry name" value="NhaC_Na-H+_Antiporter"/>
</dbReference>
<keyword evidence="6" id="KW-1133">Transmembrane helix</keyword>
<dbReference type="InterPro" id="IPR018461">
    <property type="entry name" value="Na/H_Antiport_NhaC-like_C"/>
</dbReference>
<keyword evidence="10" id="KW-1185">Reference proteome</keyword>
<keyword evidence="4" id="KW-1003">Cell membrane</keyword>
<gene>
    <name evidence="9" type="primary">mleN</name>
    <name evidence="9" type="ORF">CACET_c38650</name>
</gene>
<dbReference type="PANTHER" id="PTHR33451">
    <property type="entry name" value="MALATE-2H(+)/NA(+)-LACTATE ANTIPORTER"/>
    <property type="match status" value="1"/>
</dbReference>
<protein>
    <submittedName>
        <fullName evidence="9">Malate-2H(+)/Na(+)-lactate antiporter MleN</fullName>
    </submittedName>
</protein>
<dbReference type="Pfam" id="PF03553">
    <property type="entry name" value="Na_H_antiporter"/>
    <property type="match status" value="1"/>
</dbReference>
<dbReference type="GO" id="GO:0015297">
    <property type="term" value="F:antiporter activity"/>
    <property type="evidence" value="ECO:0007669"/>
    <property type="project" value="UniProtKB-KW"/>
</dbReference>